<accession>A0ABT8GLN2</accession>
<proteinExistence type="predicted"/>
<organism evidence="3 4">
    <name type="scientific">Ureibacillus aquaedulcis</name>
    <dbReference type="NCBI Taxonomy" id="3058421"/>
    <lineage>
        <taxon>Bacteria</taxon>
        <taxon>Bacillati</taxon>
        <taxon>Bacillota</taxon>
        <taxon>Bacilli</taxon>
        <taxon>Bacillales</taxon>
        <taxon>Caryophanaceae</taxon>
        <taxon>Ureibacillus</taxon>
    </lineage>
</organism>
<name>A0ABT8GLN2_9BACL</name>
<keyword evidence="4" id="KW-1185">Reference proteome</keyword>
<feature type="chain" id="PRO_5047256857" description="Lipoprotein" evidence="2">
    <location>
        <begin position="20"/>
        <end position="232"/>
    </location>
</feature>
<feature type="signal peptide" evidence="2">
    <location>
        <begin position="1"/>
        <end position="19"/>
    </location>
</feature>
<evidence type="ECO:0000313" key="4">
    <source>
        <dbReference type="Proteomes" id="UP001172743"/>
    </source>
</evidence>
<comment type="caution">
    <text evidence="3">The sequence shown here is derived from an EMBL/GenBank/DDBJ whole genome shotgun (WGS) entry which is preliminary data.</text>
</comment>
<dbReference type="PROSITE" id="PS51257">
    <property type="entry name" value="PROKAR_LIPOPROTEIN"/>
    <property type="match status" value="1"/>
</dbReference>
<reference evidence="3" key="1">
    <citation type="submission" date="2023-07" db="EMBL/GenBank/DDBJ databases">
        <title>Ureibacillus sp. isolated from freshwater well.</title>
        <authorList>
            <person name="Kirdat K."/>
            <person name="Bhatt A."/>
            <person name="Teware R."/>
            <person name="Bhavsar Y."/>
            <person name="Yadav A."/>
        </authorList>
    </citation>
    <scope>NUCLEOTIDE SEQUENCE</scope>
    <source>
        <strain evidence="3">BA0131</strain>
    </source>
</reference>
<sequence length="232" mass="25301">MSKTLKFIITLFLSITVLAACNTEEEAPDSNSATGTAHTEGNEVNDSVDTEEPATDDGQKEEPATADPSENTDTDTDTDSTTASSITFSSNGQSKTEELSPVSGEQYTIQVIPGFSLTPEEPGKDLLSYDEDDSVSMRIEAMTTDDSTFKDLVANTEETMSAINEDYEPYDITEFIGNQDLTNSTAYVANHDNEEVTTVVFEKAEKLVRLTIFDKKEIDLSEALVKMGLTIE</sequence>
<protein>
    <recommendedName>
        <fullName evidence="5">Lipoprotein</fullName>
    </recommendedName>
</protein>
<dbReference type="RefSeq" id="WP_301136425.1">
    <property type="nucleotide sequence ID" value="NZ_JAUHTQ010000001.1"/>
</dbReference>
<feature type="compositionally biased region" description="Polar residues" evidence="1">
    <location>
        <begin position="29"/>
        <end position="45"/>
    </location>
</feature>
<evidence type="ECO:0000256" key="1">
    <source>
        <dbReference type="SAM" id="MobiDB-lite"/>
    </source>
</evidence>
<evidence type="ECO:0000313" key="3">
    <source>
        <dbReference type="EMBL" id="MDN4492327.1"/>
    </source>
</evidence>
<feature type="region of interest" description="Disordered" evidence="1">
    <location>
        <begin position="25"/>
        <end position="105"/>
    </location>
</feature>
<feature type="compositionally biased region" description="Acidic residues" evidence="1">
    <location>
        <begin position="46"/>
        <end position="55"/>
    </location>
</feature>
<evidence type="ECO:0008006" key="5">
    <source>
        <dbReference type="Google" id="ProtNLM"/>
    </source>
</evidence>
<dbReference type="Proteomes" id="UP001172743">
    <property type="component" value="Unassembled WGS sequence"/>
</dbReference>
<dbReference type="EMBL" id="JAUHTQ010000001">
    <property type="protein sequence ID" value="MDN4492327.1"/>
    <property type="molecule type" value="Genomic_DNA"/>
</dbReference>
<gene>
    <name evidence="3" type="ORF">QYB95_02125</name>
</gene>
<evidence type="ECO:0000256" key="2">
    <source>
        <dbReference type="SAM" id="SignalP"/>
    </source>
</evidence>
<feature type="compositionally biased region" description="Low complexity" evidence="1">
    <location>
        <begin position="79"/>
        <end position="90"/>
    </location>
</feature>
<keyword evidence="2" id="KW-0732">Signal</keyword>